<comment type="caution">
    <text evidence="2">The sequence shown here is derived from an EMBL/GenBank/DDBJ whole genome shotgun (WGS) entry which is preliminary data.</text>
</comment>
<gene>
    <name evidence="2" type="ORF">ACFQGD_24090</name>
</gene>
<sequence>MSTTAHTTQAGFGARITNGVIAGLVGGVVFGMLMAMMGMLPMVGMLIGVENAFVGFLVHLVNSAIIGAIFGVIAWGFADNIAAVLGAGMIYGVAWWVLGALIVMPLWLSVTADPKMFDMVFKVGSDQWMSLMGHVIFGLIAAGVLYGLRRRVRS</sequence>
<dbReference type="RefSeq" id="WP_345389504.1">
    <property type="nucleotide sequence ID" value="NZ_BAABLA010000002.1"/>
</dbReference>
<evidence type="ECO:0008006" key="4">
    <source>
        <dbReference type="Google" id="ProtNLM"/>
    </source>
</evidence>
<keyword evidence="1" id="KW-0812">Transmembrane</keyword>
<dbReference type="EMBL" id="JBHSXX010000001">
    <property type="protein sequence ID" value="MFC6870222.1"/>
    <property type="molecule type" value="Genomic_DNA"/>
</dbReference>
<feature type="transmembrane region" description="Helical" evidence="1">
    <location>
        <begin position="89"/>
        <end position="108"/>
    </location>
</feature>
<protein>
    <recommendedName>
        <fullName evidence="4">DUF1440 domain-containing protein</fullName>
    </recommendedName>
</protein>
<feature type="transmembrane region" description="Helical" evidence="1">
    <location>
        <begin position="128"/>
        <end position="148"/>
    </location>
</feature>
<feature type="transmembrane region" description="Helical" evidence="1">
    <location>
        <begin position="20"/>
        <end position="47"/>
    </location>
</feature>
<feature type="transmembrane region" description="Helical" evidence="1">
    <location>
        <begin position="53"/>
        <end position="77"/>
    </location>
</feature>
<keyword evidence="1" id="KW-1133">Transmembrane helix</keyword>
<accession>A0ABW2C4J2</accession>
<evidence type="ECO:0000313" key="2">
    <source>
        <dbReference type="EMBL" id="MFC6870222.1"/>
    </source>
</evidence>
<dbReference type="Proteomes" id="UP001596337">
    <property type="component" value="Unassembled WGS sequence"/>
</dbReference>
<proteinExistence type="predicted"/>
<evidence type="ECO:0000256" key="1">
    <source>
        <dbReference type="SAM" id="Phobius"/>
    </source>
</evidence>
<organism evidence="2 3">
    <name type="scientific">Haloechinothrix salitolerans</name>
    <dbReference type="NCBI Taxonomy" id="926830"/>
    <lineage>
        <taxon>Bacteria</taxon>
        <taxon>Bacillati</taxon>
        <taxon>Actinomycetota</taxon>
        <taxon>Actinomycetes</taxon>
        <taxon>Pseudonocardiales</taxon>
        <taxon>Pseudonocardiaceae</taxon>
        <taxon>Haloechinothrix</taxon>
    </lineage>
</organism>
<evidence type="ECO:0000313" key="3">
    <source>
        <dbReference type="Proteomes" id="UP001596337"/>
    </source>
</evidence>
<name>A0ABW2C4J2_9PSEU</name>
<keyword evidence="1" id="KW-0472">Membrane</keyword>
<keyword evidence="3" id="KW-1185">Reference proteome</keyword>
<reference evidence="3" key="1">
    <citation type="journal article" date="2019" name="Int. J. Syst. Evol. Microbiol.">
        <title>The Global Catalogue of Microorganisms (GCM) 10K type strain sequencing project: providing services to taxonomists for standard genome sequencing and annotation.</title>
        <authorList>
            <consortium name="The Broad Institute Genomics Platform"/>
            <consortium name="The Broad Institute Genome Sequencing Center for Infectious Disease"/>
            <person name="Wu L."/>
            <person name="Ma J."/>
        </authorList>
    </citation>
    <scope>NUCLEOTIDE SEQUENCE [LARGE SCALE GENOMIC DNA]</scope>
    <source>
        <strain evidence="3">KCTC 32255</strain>
    </source>
</reference>